<accession>A0A8S5RHN9</accession>
<proteinExistence type="predicted"/>
<evidence type="ECO:0000313" key="1">
    <source>
        <dbReference type="EMBL" id="DAE30910.1"/>
    </source>
</evidence>
<sequence>MENGYTRSKNVYCHVELQSRVGKLYILAR</sequence>
<organism evidence="1">
    <name type="scientific">virus sp. ctML55</name>
    <dbReference type="NCBI Taxonomy" id="2827627"/>
    <lineage>
        <taxon>Viruses</taxon>
    </lineage>
</organism>
<reference evidence="1" key="1">
    <citation type="journal article" date="2021" name="Proc. Natl. Acad. Sci. U.S.A.">
        <title>A Catalog of Tens of Thousands of Viruses from Human Metagenomes Reveals Hidden Associations with Chronic Diseases.</title>
        <authorList>
            <person name="Tisza M.J."/>
            <person name="Buck C.B."/>
        </authorList>
    </citation>
    <scope>NUCLEOTIDE SEQUENCE</scope>
    <source>
        <strain evidence="1">CtML55</strain>
    </source>
</reference>
<name>A0A8S5RHN9_9VIRU</name>
<dbReference type="EMBL" id="BK059105">
    <property type="protein sequence ID" value="DAE30910.1"/>
    <property type="molecule type" value="Genomic_DNA"/>
</dbReference>
<protein>
    <submittedName>
        <fullName evidence="1">Uncharacterized protein</fullName>
    </submittedName>
</protein>